<sequence>MEGMDVHQWMDFEANNEWETMMKKVASFHHKHDFESKNGHDMGYRIALTVEELGELSAAVTKGKPLEECAEEMADILILLMGHSLAMKIDLKSAFEKKFARIMKREALTGRLGVRVTEYKPEN</sequence>
<dbReference type="SUPFAM" id="SSF101386">
    <property type="entry name" value="all-alpha NTP pyrophosphatases"/>
    <property type="match status" value="1"/>
</dbReference>
<organism evidence="1">
    <name type="scientific">uncultured Poseidoniia archaeon</name>
    <dbReference type="NCBI Taxonomy" id="1697135"/>
    <lineage>
        <taxon>Archaea</taxon>
        <taxon>Methanobacteriati</taxon>
        <taxon>Thermoplasmatota</taxon>
        <taxon>Candidatus Poseidoniia</taxon>
        <taxon>environmental samples</taxon>
    </lineage>
</organism>
<dbReference type="GO" id="GO:0016787">
    <property type="term" value="F:hydrolase activity"/>
    <property type="evidence" value="ECO:0007669"/>
    <property type="project" value="UniProtKB-KW"/>
</dbReference>
<proteinExistence type="predicted"/>
<dbReference type="AlphaFoldDB" id="A0A1B1TCJ6"/>
<dbReference type="Pfam" id="PF01503">
    <property type="entry name" value="PRA-PH"/>
    <property type="match status" value="1"/>
</dbReference>
<keyword evidence="1" id="KW-0378">Hydrolase</keyword>
<reference evidence="1" key="1">
    <citation type="submission" date="2014-11" db="EMBL/GenBank/DDBJ databases">
        <authorList>
            <person name="Zhu J."/>
            <person name="Qi W."/>
            <person name="Song R."/>
        </authorList>
    </citation>
    <scope>NUCLEOTIDE SEQUENCE</scope>
</reference>
<dbReference type="EMBL" id="KP211863">
    <property type="protein sequence ID" value="ANV79993.1"/>
    <property type="molecule type" value="Genomic_DNA"/>
</dbReference>
<evidence type="ECO:0000313" key="1">
    <source>
        <dbReference type="EMBL" id="ANV79993.1"/>
    </source>
</evidence>
<accession>A0A1B1TCJ6</accession>
<dbReference type="Gene3D" id="1.10.287.1080">
    <property type="entry name" value="MazG-like"/>
    <property type="match status" value="1"/>
</dbReference>
<dbReference type="InterPro" id="IPR021130">
    <property type="entry name" value="PRib-ATP_PPHydrolase-like"/>
</dbReference>
<name>A0A1B1TCJ6_9ARCH</name>
<reference evidence="1" key="2">
    <citation type="journal article" date="2015" name="ISME J.">
        <title>A new class of marine Euryarchaeota group II from the Mediterranean deep chlorophyll maximum.</title>
        <authorList>
            <person name="Martin-Cuadrado A.B."/>
            <person name="Garcia-Heredia I."/>
            <person name="Molto A.G."/>
            <person name="Lopez-Ubeda R."/>
            <person name="Kimes N."/>
            <person name="Lopez-Garcia P."/>
            <person name="Moreira D."/>
            <person name="Rodriguez-Valera F."/>
        </authorList>
    </citation>
    <scope>NUCLEOTIDE SEQUENCE</scope>
</reference>
<protein>
    <submittedName>
        <fullName evidence="1">Conserved phosphoribosyl-ATP pyrophosphohydrolase-like protein</fullName>
    </submittedName>
</protein>